<dbReference type="InterPro" id="IPR016095">
    <property type="entry name" value="Ribosomal_uL1_3-a/b-sand"/>
</dbReference>
<accession>A0A158RCG3</accession>
<gene>
    <name evidence="1" type="ORF">TCLT_LOCUS7430</name>
</gene>
<evidence type="ECO:0000313" key="1">
    <source>
        <dbReference type="EMBL" id="VDN04884.1"/>
    </source>
</evidence>
<sequence length="295" mass="34309">MLFPEVDQLLHLQFVYIKPDASSFGHHSKPIVLPHPLHEKGNTTVCLIMRDLDHPLKGKCDHDVDKEAREWVDKLETEYGLTKEHFNKVLTKRQLERVYHSYQERRQLASAYDIFLVDSIVEKSVLRFCGKDFHKAKKVPMRFVVGRHRSLNHQINRSYYTVMFPFSPCLLRVMFHCFLILIFRSLRIGNLSNPMEHLVENVHVAVESVFKYCPGGFINIQSISLQMVTGGSSLPLYISVDEMAIVGELSTLPEGMEVMVHKDGEVKVLSTKSKYIFFPIKKLFKRLLNKDFLMW</sequence>
<evidence type="ECO:0000313" key="3">
    <source>
        <dbReference type="WBParaSite" id="TCLT_0000744101-mRNA-1"/>
    </source>
</evidence>
<dbReference type="InterPro" id="IPR023674">
    <property type="entry name" value="Ribosomal_uL1-like"/>
</dbReference>
<dbReference type="OrthoDB" id="10251727at2759"/>
<dbReference type="Pfam" id="PF00687">
    <property type="entry name" value="Ribosomal_L1"/>
    <property type="match status" value="1"/>
</dbReference>
<evidence type="ECO:0000313" key="2">
    <source>
        <dbReference type="Proteomes" id="UP000276776"/>
    </source>
</evidence>
<reference evidence="1 2" key="2">
    <citation type="submission" date="2018-11" db="EMBL/GenBank/DDBJ databases">
        <authorList>
            <consortium name="Pathogen Informatics"/>
        </authorList>
    </citation>
    <scope>NUCLEOTIDE SEQUENCE [LARGE SCALE GENOMIC DNA]</scope>
</reference>
<keyword evidence="2" id="KW-1185">Reference proteome</keyword>
<proteinExistence type="predicted"/>
<dbReference type="WBParaSite" id="TCLT_0000744101-mRNA-1">
    <property type="protein sequence ID" value="TCLT_0000744101-mRNA-1"/>
    <property type="gene ID" value="TCLT_0000744101"/>
</dbReference>
<dbReference type="Gene3D" id="3.40.50.790">
    <property type="match status" value="1"/>
</dbReference>
<dbReference type="InterPro" id="IPR028364">
    <property type="entry name" value="Ribosomal_uL1/biogenesis"/>
</dbReference>
<reference evidence="3" key="1">
    <citation type="submission" date="2016-04" db="UniProtKB">
        <authorList>
            <consortium name="WormBaseParasite"/>
        </authorList>
    </citation>
    <scope>IDENTIFICATION</scope>
</reference>
<dbReference type="EMBL" id="UYYF01004507">
    <property type="protein sequence ID" value="VDN04884.1"/>
    <property type="molecule type" value="Genomic_DNA"/>
</dbReference>
<protein>
    <submittedName>
        <fullName evidence="3">POP4 domain-containing protein</fullName>
    </submittedName>
</protein>
<name>A0A158RCG3_THECL</name>
<dbReference type="OMA" id="WCHYLLF"/>
<dbReference type="STRING" id="103827.A0A158RCG3"/>
<dbReference type="SUPFAM" id="SSF56808">
    <property type="entry name" value="Ribosomal protein L1"/>
    <property type="match status" value="1"/>
</dbReference>
<organism evidence="3">
    <name type="scientific">Thelazia callipaeda</name>
    <name type="common">Oriental eyeworm</name>
    <name type="synonym">Parasitic nematode</name>
    <dbReference type="NCBI Taxonomy" id="103827"/>
    <lineage>
        <taxon>Eukaryota</taxon>
        <taxon>Metazoa</taxon>
        <taxon>Ecdysozoa</taxon>
        <taxon>Nematoda</taxon>
        <taxon>Chromadorea</taxon>
        <taxon>Rhabditida</taxon>
        <taxon>Spirurina</taxon>
        <taxon>Spiruromorpha</taxon>
        <taxon>Thelazioidea</taxon>
        <taxon>Thelaziidae</taxon>
        <taxon>Thelazia</taxon>
    </lineage>
</organism>
<dbReference type="AlphaFoldDB" id="A0A158RCG3"/>
<dbReference type="Proteomes" id="UP000276776">
    <property type="component" value="Unassembled WGS sequence"/>
</dbReference>